<dbReference type="EMBL" id="JAWDGP010006482">
    <property type="protein sequence ID" value="KAK3740205.1"/>
    <property type="molecule type" value="Genomic_DNA"/>
</dbReference>
<keyword evidence="3" id="KW-1185">Reference proteome</keyword>
<feature type="compositionally biased region" description="Polar residues" evidence="1">
    <location>
        <begin position="15"/>
        <end position="34"/>
    </location>
</feature>
<accession>A0AAE1CW39</accession>
<dbReference type="Proteomes" id="UP001283361">
    <property type="component" value="Unassembled WGS sequence"/>
</dbReference>
<feature type="compositionally biased region" description="Basic and acidic residues" evidence="1">
    <location>
        <begin position="1"/>
        <end position="12"/>
    </location>
</feature>
<evidence type="ECO:0000256" key="1">
    <source>
        <dbReference type="SAM" id="MobiDB-lite"/>
    </source>
</evidence>
<protein>
    <submittedName>
        <fullName evidence="2">Uncharacterized protein</fullName>
    </submittedName>
</protein>
<comment type="caution">
    <text evidence="2">The sequence shown here is derived from an EMBL/GenBank/DDBJ whole genome shotgun (WGS) entry which is preliminary data.</text>
</comment>
<reference evidence="2" key="1">
    <citation type="journal article" date="2023" name="G3 (Bethesda)">
        <title>A reference genome for the long-term kleptoplast-retaining sea slug Elysia crispata morphotype clarki.</title>
        <authorList>
            <person name="Eastman K.E."/>
            <person name="Pendleton A.L."/>
            <person name="Shaikh M.A."/>
            <person name="Suttiyut T."/>
            <person name="Ogas R."/>
            <person name="Tomko P."/>
            <person name="Gavelis G."/>
            <person name="Widhalm J.R."/>
            <person name="Wisecaver J.H."/>
        </authorList>
    </citation>
    <scope>NUCLEOTIDE SEQUENCE</scope>
    <source>
        <strain evidence="2">ECLA1</strain>
    </source>
</reference>
<evidence type="ECO:0000313" key="2">
    <source>
        <dbReference type="EMBL" id="KAK3740205.1"/>
    </source>
</evidence>
<organism evidence="2 3">
    <name type="scientific">Elysia crispata</name>
    <name type="common">lettuce slug</name>
    <dbReference type="NCBI Taxonomy" id="231223"/>
    <lineage>
        <taxon>Eukaryota</taxon>
        <taxon>Metazoa</taxon>
        <taxon>Spiralia</taxon>
        <taxon>Lophotrochozoa</taxon>
        <taxon>Mollusca</taxon>
        <taxon>Gastropoda</taxon>
        <taxon>Heterobranchia</taxon>
        <taxon>Euthyneura</taxon>
        <taxon>Panpulmonata</taxon>
        <taxon>Sacoglossa</taxon>
        <taxon>Placobranchoidea</taxon>
        <taxon>Plakobranchidae</taxon>
        <taxon>Elysia</taxon>
    </lineage>
</organism>
<feature type="region of interest" description="Disordered" evidence="1">
    <location>
        <begin position="56"/>
        <end position="79"/>
    </location>
</feature>
<gene>
    <name evidence="2" type="ORF">RRG08_054228</name>
</gene>
<dbReference type="AlphaFoldDB" id="A0AAE1CW39"/>
<proteinExistence type="predicted"/>
<sequence>MSSEHKSQREARQVTGLTSARSASKSGRVSTLTPASVADMPGSLRLFIQLSQRAQSNMSESRHDRGIPVCVPKIKPRTL</sequence>
<name>A0AAE1CW39_9GAST</name>
<evidence type="ECO:0000313" key="3">
    <source>
        <dbReference type="Proteomes" id="UP001283361"/>
    </source>
</evidence>
<feature type="region of interest" description="Disordered" evidence="1">
    <location>
        <begin position="1"/>
        <end position="36"/>
    </location>
</feature>